<dbReference type="SUPFAM" id="SSF49879">
    <property type="entry name" value="SMAD/FHA domain"/>
    <property type="match status" value="1"/>
</dbReference>
<dbReference type="PROSITE" id="PS50004">
    <property type="entry name" value="C2"/>
    <property type="match status" value="2"/>
</dbReference>
<feature type="compositionally biased region" description="Acidic residues" evidence="8">
    <location>
        <begin position="1713"/>
        <end position="1732"/>
    </location>
</feature>
<dbReference type="InterPro" id="IPR008984">
    <property type="entry name" value="SMAD_FHA_dom_sf"/>
</dbReference>
<dbReference type="Proteomes" id="UP000719412">
    <property type="component" value="Unassembled WGS sequence"/>
</dbReference>
<feature type="coiled-coil region" evidence="7">
    <location>
        <begin position="1588"/>
        <end position="1615"/>
    </location>
</feature>
<evidence type="ECO:0000259" key="10">
    <source>
        <dbReference type="PROSITE" id="PS50006"/>
    </source>
</evidence>
<comment type="similarity">
    <text evidence="3">Belongs to the unc-13 family.</text>
</comment>
<dbReference type="CDD" id="cd19856">
    <property type="entry name" value="DSRM_Kanadaptin"/>
    <property type="match status" value="1"/>
</dbReference>
<dbReference type="GO" id="GO:0005770">
    <property type="term" value="C:late endosome"/>
    <property type="evidence" value="ECO:0007669"/>
    <property type="project" value="UniProtKB-SubCell"/>
</dbReference>
<dbReference type="GO" id="GO:0099503">
    <property type="term" value="C:secretory vesicle"/>
    <property type="evidence" value="ECO:0007669"/>
    <property type="project" value="TreeGrafter"/>
</dbReference>
<feature type="region of interest" description="Disordered" evidence="8">
    <location>
        <begin position="1702"/>
        <end position="1828"/>
    </location>
</feature>
<dbReference type="EMBL" id="JABDTM020025355">
    <property type="protein sequence ID" value="KAH0813366.1"/>
    <property type="molecule type" value="Genomic_DNA"/>
</dbReference>
<feature type="compositionally biased region" description="Basic residues" evidence="8">
    <location>
        <begin position="1773"/>
        <end position="1782"/>
    </location>
</feature>
<dbReference type="SUPFAM" id="SSF49562">
    <property type="entry name" value="C2 domain (Calcium/lipid-binding domain, CaLB)"/>
    <property type="match status" value="2"/>
</dbReference>
<reference evidence="13" key="2">
    <citation type="submission" date="2021-08" db="EMBL/GenBank/DDBJ databases">
        <authorList>
            <person name="Eriksson T."/>
        </authorList>
    </citation>
    <scope>NUCLEOTIDE SEQUENCE</scope>
    <source>
        <strain evidence="13">Stoneville</strain>
        <tissue evidence="13">Whole head</tissue>
    </source>
</reference>
<dbReference type="InterPro" id="IPR000253">
    <property type="entry name" value="FHA_dom"/>
</dbReference>
<evidence type="ECO:0000256" key="2">
    <source>
        <dbReference type="ARBA" id="ARBA00004603"/>
    </source>
</evidence>
<gene>
    <name evidence="13" type="ORF">GEV33_009423</name>
</gene>
<evidence type="ECO:0000259" key="9">
    <source>
        <dbReference type="PROSITE" id="PS50004"/>
    </source>
</evidence>
<dbReference type="Gene3D" id="2.60.200.20">
    <property type="match status" value="1"/>
</dbReference>
<accession>A0A8J6LHA5</accession>
<dbReference type="SMART" id="SM00240">
    <property type="entry name" value="FHA"/>
    <property type="match status" value="1"/>
</dbReference>
<keyword evidence="14" id="KW-1185">Reference proteome</keyword>
<dbReference type="PANTHER" id="PTHR45999">
    <property type="entry name" value="UNC-13-4A, ISOFORM B"/>
    <property type="match status" value="1"/>
</dbReference>
<feature type="region of interest" description="Disordered" evidence="8">
    <location>
        <begin position="1098"/>
        <end position="1145"/>
    </location>
</feature>
<evidence type="ECO:0000259" key="12">
    <source>
        <dbReference type="PROSITE" id="PS51259"/>
    </source>
</evidence>
<dbReference type="SMART" id="SM00239">
    <property type="entry name" value="C2"/>
    <property type="match status" value="2"/>
</dbReference>
<keyword evidence="7" id="KW-0175">Coiled coil</keyword>
<keyword evidence="5" id="KW-0963">Cytoplasm</keyword>
<dbReference type="Gene3D" id="1.10.357.50">
    <property type="match status" value="1"/>
</dbReference>
<dbReference type="CDD" id="cd22677">
    <property type="entry name" value="FHA_Kanadaptin"/>
    <property type="match status" value="1"/>
</dbReference>
<evidence type="ECO:0000256" key="3">
    <source>
        <dbReference type="ARBA" id="ARBA00005823"/>
    </source>
</evidence>
<comment type="subcellular location">
    <subcellularLocation>
        <location evidence="1">Cytoplasm</location>
    </subcellularLocation>
    <subcellularLocation>
        <location evidence="2">Late endosome</location>
    </subcellularLocation>
</comment>
<reference evidence="13" key="1">
    <citation type="journal article" date="2020" name="J Insects Food Feed">
        <title>The yellow mealworm (Tenebrio molitor) genome: a resource for the emerging insects as food and feed industry.</title>
        <authorList>
            <person name="Eriksson T."/>
            <person name="Andere A."/>
            <person name="Kelstrup H."/>
            <person name="Emery V."/>
            <person name="Picard C."/>
        </authorList>
    </citation>
    <scope>NUCLEOTIDE SEQUENCE</scope>
    <source>
        <strain evidence="13">Stoneville</strain>
        <tissue evidence="13">Whole head</tissue>
    </source>
</reference>
<keyword evidence="6" id="KW-0967">Endosome</keyword>
<dbReference type="GO" id="GO:0006887">
    <property type="term" value="P:exocytosis"/>
    <property type="evidence" value="ECO:0007669"/>
    <property type="project" value="UniProtKB-KW"/>
</dbReference>
<evidence type="ECO:0000256" key="6">
    <source>
        <dbReference type="ARBA" id="ARBA00022753"/>
    </source>
</evidence>
<evidence type="ECO:0000313" key="13">
    <source>
        <dbReference type="EMBL" id="KAH0813366.1"/>
    </source>
</evidence>
<dbReference type="PANTHER" id="PTHR45999:SF2">
    <property type="entry name" value="PROTEIN UNC-13 HOMOLOG 4B"/>
    <property type="match status" value="1"/>
</dbReference>
<evidence type="ECO:0000256" key="4">
    <source>
        <dbReference type="ARBA" id="ARBA00022483"/>
    </source>
</evidence>
<feature type="coiled-coil region" evidence="7">
    <location>
        <begin position="1388"/>
        <end position="1420"/>
    </location>
</feature>
<dbReference type="Pfam" id="PF00498">
    <property type="entry name" value="FHA"/>
    <property type="match status" value="1"/>
</dbReference>
<proteinExistence type="inferred from homology"/>
<dbReference type="InterPro" id="IPR035892">
    <property type="entry name" value="C2_domain_sf"/>
</dbReference>
<dbReference type="PROSITE" id="PS51258">
    <property type="entry name" value="MHD1"/>
    <property type="match status" value="1"/>
</dbReference>
<evidence type="ECO:0000256" key="1">
    <source>
        <dbReference type="ARBA" id="ARBA00004496"/>
    </source>
</evidence>
<evidence type="ECO:0000313" key="14">
    <source>
        <dbReference type="Proteomes" id="UP000719412"/>
    </source>
</evidence>
<dbReference type="PRINTS" id="PR00360">
    <property type="entry name" value="C2DOMAIN"/>
</dbReference>
<dbReference type="Gene3D" id="3.30.160.20">
    <property type="match status" value="1"/>
</dbReference>
<comment type="caution">
    <text evidence="13">The sequence shown here is derived from an EMBL/GenBank/DDBJ whole genome shotgun (WGS) entry which is preliminary data.</text>
</comment>
<dbReference type="Gene3D" id="2.60.40.150">
    <property type="entry name" value="C2 domain"/>
    <property type="match status" value="2"/>
</dbReference>
<feature type="domain" description="MHD2" evidence="12">
    <location>
        <begin position="799"/>
        <end position="912"/>
    </location>
</feature>
<dbReference type="InterPro" id="IPR052095">
    <property type="entry name" value="UNC-13_domain"/>
</dbReference>
<feature type="domain" description="C2" evidence="9">
    <location>
        <begin position="914"/>
        <end position="1043"/>
    </location>
</feature>
<evidence type="ECO:0000259" key="11">
    <source>
        <dbReference type="PROSITE" id="PS51258"/>
    </source>
</evidence>
<dbReference type="PROSITE" id="PS51259">
    <property type="entry name" value="MHD2"/>
    <property type="match status" value="1"/>
</dbReference>
<dbReference type="InterPro" id="IPR000008">
    <property type="entry name" value="C2_dom"/>
</dbReference>
<evidence type="ECO:0000256" key="7">
    <source>
        <dbReference type="SAM" id="Coils"/>
    </source>
</evidence>
<dbReference type="Pfam" id="PF00168">
    <property type="entry name" value="C2"/>
    <property type="match status" value="2"/>
</dbReference>
<name>A0A8J6LHA5_TENMO</name>
<sequence>MLKSSASDCNLNTTVKPNFYKTLPRKNFRGMKKDELQRQTSMYLASMTIDELYAEILYEILHNVGCDVSLEIGQTALISYAQDAFKVPNNKHNQLMAEAEMKEAPEILINVEIIEAKDLKPKDSNGLSDPFVTLYLASNAAHRYNSSVQNATLAPTWEEHFALPVSDNSNDDTLCIEVWDFDPAESVKEKFGKFFDVKGVKGMRKLVKEIAVAAATGQHENELIGVAKIPLNTIPASGMTMWYSLDKKNKITRQGVVKVRISFSSEKNHQVAEQEHRHMLRIILLHELEMSKVAPFWWCGTFSPQGEALLTQHVAQSGLTPTEVAMCQWSVYSSVHQSHPLSFTLFGKLLDKLVKPLQTTNGVSEEDVKIFWDGMKKLLPSCFAVIRKIRKKDFKDKMTVQQLTEVLNVFKVVQVLGAPGDLDLFPANLYPWVTYCEDQKRGILTVVDDAVRQGADDWFNHITENNVQQDVADVGRLQYLIQAIQLVRSDLQKAIEFYDKLFQQIIHFQYAKALYTFYQAKISALAEPDVRNICKSLKKLSFTGFTAAETDSSESLSEGTTLFELYLALHRFVILGKGLCPTEHDSFHIRNFYQWFHGGVAQWLDIAVFKALQRIEKAVELDSLVPVDNTVRYSSSAVDTITIFYQVKVFWQQLNWPDVEGCYTFIAKIIDDICRCCVFYAERMAMRVDGMGDKQDVYEKKFEVTNEWCLAINNIDYVRQALQPFTEELGMKEVIDELSDLKSAVEAKRCQDTLTNVIANAIDTVKNEIISLLEIVVKKMVPAMKRLLIEGAELFNQDSNSIDRLMMYVDNNLTTLHNELNEENFGRILEILWDNLGDILNEIIQSNIEKRRPPSFFANLHKTLNLMLGSFKISNENSSCDELKRTENKLKINGLETNDLIHLVHLNLYDEFKSAKESKFGVLSVKAKFEDNNLKIYVMNARNLIAMDSNGASDAFVRIHLLPEHRFSGIPKPKTQTHYKTLFPLFDENFVINLTSDHQNIQDGLLMFSVKDKDMLGYNNQYIGEAFLHFKDIASTTTPLGDLEQIELPLLRPTDLTTDAITALEHRQEAKKEENTPEVPFKKPMLVGKIGKFPKRFKTVTATPEPEKTESPEEEITIQSDAPPEPKPVEAAKTPPYEEPPWSSLPETSSTEYVLEVLKNGSIIETVNLMSRAYWIFGRLANCDVSMQHPTISRYHAVLQYRSDQADAARTGFYIYDLESTHGTFLNKNRVKPRSYVRVQVSSYFKFCELYLPWAMFWNVVSTSVKASWYLADVLSDLFNLLVDIFAILLGYFFQIDDVPLIGELDVLDALLDLIQKTGTADQTLLQLLELPLHFFILRLRYLLHFFRFKEQSSQSLVGHMLKLGCSTRTYILNGPLEDTEEESPLSLTELKQQRQELLLQRERQKLEEEEKRKKQEERGIDWGLGEDADEEADLAENPFAQTNNEDLYLDNPKKALRGFFEREGLDLEYDCTEQGMGQFLCKVELPVDDETGRPVFAEVLHKGKKKEAVVQCALEACRILDRHGLLRQATHESRKRKPKNWEENDYYDSDDDTFLDRTGAIEKKREMRMKAKEPQRAETYESLMGKERKISDSIRKLEVELEEAQRKLSESEASSSAEVDPLDSFMMELKQSKPNKQSVNRLKSELIKLKQEHGNIIKLVNIAKPASLPPLVAQYASSSSGKSEKKSLPLFGKRKKIKLQLAKSESATVTQDGDEEDEYEEESTSVGDDEREERVPKPESKVEAKKKEDGSGSESRESAERSEESKAEIERKKRKNQRRIQQKQERAEIEKQRGYVEDANKEDYNMWVPPSGQSGDGRTALNDKYGY</sequence>
<feature type="domain" description="MHD1" evidence="11">
    <location>
        <begin position="563"/>
        <end position="684"/>
    </location>
</feature>
<keyword evidence="4" id="KW-0268">Exocytosis</keyword>
<dbReference type="PROSITE" id="PS50006">
    <property type="entry name" value="FHA_DOMAIN"/>
    <property type="match status" value="1"/>
</dbReference>
<dbReference type="CDD" id="cd04009">
    <property type="entry name" value="C2B_Munc13-like"/>
    <property type="match status" value="1"/>
</dbReference>
<evidence type="ECO:0000256" key="5">
    <source>
        <dbReference type="ARBA" id="ARBA00022490"/>
    </source>
</evidence>
<organism evidence="13 14">
    <name type="scientific">Tenebrio molitor</name>
    <name type="common">Yellow mealworm beetle</name>
    <dbReference type="NCBI Taxonomy" id="7067"/>
    <lineage>
        <taxon>Eukaryota</taxon>
        <taxon>Metazoa</taxon>
        <taxon>Ecdysozoa</taxon>
        <taxon>Arthropoda</taxon>
        <taxon>Hexapoda</taxon>
        <taxon>Insecta</taxon>
        <taxon>Pterygota</taxon>
        <taxon>Neoptera</taxon>
        <taxon>Endopterygota</taxon>
        <taxon>Coleoptera</taxon>
        <taxon>Polyphaga</taxon>
        <taxon>Cucujiformia</taxon>
        <taxon>Tenebrionidae</taxon>
        <taxon>Tenebrio</taxon>
    </lineage>
</organism>
<protein>
    <submittedName>
        <fullName evidence="13">Uncharacterized protein</fullName>
    </submittedName>
</protein>
<feature type="domain" description="C2" evidence="9">
    <location>
        <begin position="91"/>
        <end position="210"/>
    </location>
</feature>
<dbReference type="InterPro" id="IPR014772">
    <property type="entry name" value="Munc13_dom-2"/>
</dbReference>
<feature type="domain" description="FHA" evidence="10">
    <location>
        <begin position="1175"/>
        <end position="1231"/>
    </location>
</feature>
<dbReference type="InterPro" id="IPR014770">
    <property type="entry name" value="Munc13_1"/>
</dbReference>
<feature type="compositionally biased region" description="Basic and acidic residues" evidence="8">
    <location>
        <begin position="1733"/>
        <end position="1772"/>
    </location>
</feature>
<evidence type="ECO:0000256" key="8">
    <source>
        <dbReference type="SAM" id="MobiDB-lite"/>
    </source>
</evidence>
<feature type="compositionally biased region" description="Basic and acidic residues" evidence="8">
    <location>
        <begin position="1783"/>
        <end position="1805"/>
    </location>
</feature>